<evidence type="ECO:0000313" key="3">
    <source>
        <dbReference type="Proteomes" id="UP000000211"/>
    </source>
</evidence>
<sequence>MRILVILLMLLGPTLAQGVRTALNPDELDALLRSVPYRYERVEKGGQVAFLVRLSGLKSLLLPMNCEEKGCTSLMLTASFGMKEKPSLERINAWNRERRFSRAYLDEEGDPVLEADLDLEGGVADRAILAFIDLFEENLRAFASWIGWE</sequence>
<dbReference type="Pfam" id="PF10722">
    <property type="entry name" value="YbjN"/>
    <property type="match status" value="1"/>
</dbReference>
<evidence type="ECO:0008006" key="4">
    <source>
        <dbReference type="Google" id="ProtNLM"/>
    </source>
</evidence>
<feature type="chain" id="PRO_5003909942" description="Bacterial sensory transduction regulator" evidence="1">
    <location>
        <begin position="19"/>
        <end position="149"/>
    </location>
</feature>
<name>K7R1N2_THEOS</name>
<dbReference type="KEGG" id="tos:Theos_2239"/>
<reference evidence="2 3" key="1">
    <citation type="journal article" date="2013" name="Genome Announc.">
        <title>Whole Genome Sequencing of Thermus oshimai JL-2 and Thermus thermophilus JL-18, Incomplete Denitrifiers from the United States Great Basin.</title>
        <authorList>
            <person name="Murugapiran S.K."/>
            <person name="Huntemann M."/>
            <person name="Wei C.L."/>
            <person name="Han J."/>
            <person name="Detter J.C."/>
            <person name="Han C.S."/>
            <person name="Erkkila T.H."/>
            <person name="Teshima H."/>
            <person name="Chen A."/>
            <person name="Kyrpides N."/>
            <person name="Mavrommatis K."/>
            <person name="Markowitz V."/>
            <person name="Szeto E."/>
            <person name="Ivanova N."/>
            <person name="Pagani I."/>
            <person name="Lam J."/>
            <person name="McDonald A.I."/>
            <person name="Dodsworth J.A."/>
            <person name="Pati A."/>
            <person name="Goodwin L."/>
            <person name="Peters L."/>
            <person name="Pitluck S."/>
            <person name="Woyke T."/>
            <person name="Hedlund B.P."/>
        </authorList>
    </citation>
    <scope>NUCLEOTIDE SEQUENCE</scope>
    <source>
        <strain evidence="2 3">JL-2</strain>
        <plasmid evidence="2">pTHEOS01</plasmid>
    </source>
</reference>
<geneLocation type="plasmid" evidence="2 3">
    <name>pTHEOS01</name>
</geneLocation>
<dbReference type="PATRIC" id="fig|751945.3.peg.2177"/>
<dbReference type="HOGENOM" id="CLU_120483_1_0_0"/>
<dbReference type="OrthoDB" id="33037at2"/>
<dbReference type="CDD" id="cd17511">
    <property type="entry name" value="YbjN_AmyR-like"/>
    <property type="match status" value="1"/>
</dbReference>
<dbReference type="EMBL" id="CP003250">
    <property type="protein sequence ID" value="AFV77230.1"/>
    <property type="molecule type" value="Genomic_DNA"/>
</dbReference>
<gene>
    <name evidence="2" type="ORF">Theos_2239</name>
</gene>
<feature type="signal peptide" evidence="1">
    <location>
        <begin position="1"/>
        <end position="18"/>
    </location>
</feature>
<dbReference type="AlphaFoldDB" id="K7R1N2"/>
<protein>
    <recommendedName>
        <fullName evidence="4">Bacterial sensory transduction regulator</fullName>
    </recommendedName>
</protein>
<accession>K7R1N2</accession>
<dbReference type="RefSeq" id="WP_015065228.1">
    <property type="nucleotide sequence ID" value="NC_019387.1"/>
</dbReference>
<keyword evidence="3" id="KW-1185">Reference proteome</keyword>
<proteinExistence type="predicted"/>
<organism evidence="2 3">
    <name type="scientific">Thermus oshimai JL-2</name>
    <dbReference type="NCBI Taxonomy" id="751945"/>
    <lineage>
        <taxon>Bacteria</taxon>
        <taxon>Thermotogati</taxon>
        <taxon>Deinococcota</taxon>
        <taxon>Deinococci</taxon>
        <taxon>Thermales</taxon>
        <taxon>Thermaceae</taxon>
        <taxon>Thermus</taxon>
    </lineage>
</organism>
<dbReference type="Proteomes" id="UP000000211">
    <property type="component" value="Plasmid pTHEOS01"/>
</dbReference>
<dbReference type="InterPro" id="IPR019660">
    <property type="entry name" value="Put_sensory_transdc_reg_YbjN"/>
</dbReference>
<evidence type="ECO:0000256" key="1">
    <source>
        <dbReference type="SAM" id="SignalP"/>
    </source>
</evidence>
<evidence type="ECO:0000313" key="2">
    <source>
        <dbReference type="EMBL" id="AFV77230.1"/>
    </source>
</evidence>
<keyword evidence="2" id="KW-0614">Plasmid</keyword>
<keyword evidence="1" id="KW-0732">Signal</keyword>